<dbReference type="WBParaSite" id="nRc.2.0.1.t48150-RA">
    <property type="protein sequence ID" value="nRc.2.0.1.t48150-RA"/>
    <property type="gene ID" value="nRc.2.0.1.g48150"/>
</dbReference>
<keyword evidence="1" id="KW-0812">Transmembrane</keyword>
<evidence type="ECO:0000313" key="2">
    <source>
        <dbReference type="Proteomes" id="UP000887565"/>
    </source>
</evidence>
<keyword evidence="1" id="KW-1133">Transmembrane helix</keyword>
<reference evidence="3" key="1">
    <citation type="submission" date="2022-11" db="UniProtKB">
        <authorList>
            <consortium name="WormBaseParasite"/>
        </authorList>
    </citation>
    <scope>IDENTIFICATION</scope>
</reference>
<organism evidence="2 3">
    <name type="scientific">Romanomermis culicivorax</name>
    <name type="common">Nematode worm</name>
    <dbReference type="NCBI Taxonomy" id="13658"/>
    <lineage>
        <taxon>Eukaryota</taxon>
        <taxon>Metazoa</taxon>
        <taxon>Ecdysozoa</taxon>
        <taxon>Nematoda</taxon>
        <taxon>Enoplea</taxon>
        <taxon>Dorylaimia</taxon>
        <taxon>Mermithida</taxon>
        <taxon>Mermithoidea</taxon>
        <taxon>Mermithidae</taxon>
        <taxon>Romanomermis</taxon>
    </lineage>
</organism>
<dbReference type="AlphaFoldDB" id="A0A915LAJ9"/>
<evidence type="ECO:0000313" key="3">
    <source>
        <dbReference type="WBParaSite" id="nRc.2.0.1.t48150-RA"/>
    </source>
</evidence>
<feature type="transmembrane region" description="Helical" evidence="1">
    <location>
        <begin position="27"/>
        <end position="47"/>
    </location>
</feature>
<keyword evidence="2" id="KW-1185">Reference proteome</keyword>
<accession>A0A915LAJ9</accession>
<dbReference type="Proteomes" id="UP000887565">
    <property type="component" value="Unplaced"/>
</dbReference>
<protein>
    <submittedName>
        <fullName evidence="3">Uncharacterized protein</fullName>
    </submittedName>
</protein>
<keyword evidence="1" id="KW-0472">Membrane</keyword>
<evidence type="ECO:0000256" key="1">
    <source>
        <dbReference type="SAM" id="Phobius"/>
    </source>
</evidence>
<proteinExistence type="predicted"/>
<sequence>MRGSTAGAGGGAIAVSSAGTTSMDVDWSMVLSLGILVKVCSAVVVLFSASMAMGWTRVDLSIGTRARVDMSSSINFRKVVICVAITQTQIEVETAMGIGPVVRFIDIHLFNGSLYLEILVENNQGKGEPVTDVAAGFACERWLSFRYLIHPIHEMRSRVAVGGVPHTVVKGGTHGQIESLSVAY</sequence>
<name>A0A915LAJ9_ROMCU</name>